<dbReference type="PANTHER" id="PTHR44943:SF8">
    <property type="entry name" value="TPR REPEAT-CONTAINING PROTEIN MJ0263"/>
    <property type="match status" value="1"/>
</dbReference>
<dbReference type="InterPro" id="IPR051685">
    <property type="entry name" value="Ycf3/AcsC/BcsC/TPR_MFPF"/>
</dbReference>
<dbReference type="SMART" id="SM00028">
    <property type="entry name" value="TPR"/>
    <property type="match status" value="4"/>
</dbReference>
<dbReference type="Proteomes" id="UP000737555">
    <property type="component" value="Unassembled WGS sequence"/>
</dbReference>
<dbReference type="PROSITE" id="PS50005">
    <property type="entry name" value="TPR"/>
    <property type="match status" value="3"/>
</dbReference>
<dbReference type="EMBL" id="JABMJE010000248">
    <property type="protein sequence ID" value="NQS79219.1"/>
    <property type="molecule type" value="Genomic_DNA"/>
</dbReference>
<dbReference type="InterPro" id="IPR011990">
    <property type="entry name" value="TPR-like_helical_dom_sf"/>
</dbReference>
<keyword evidence="1" id="KW-0677">Repeat</keyword>
<dbReference type="SUPFAM" id="SSF48452">
    <property type="entry name" value="TPR-like"/>
    <property type="match status" value="1"/>
</dbReference>
<keyword evidence="2 3" id="KW-0802">TPR repeat</keyword>
<feature type="region of interest" description="Disordered" evidence="4">
    <location>
        <begin position="36"/>
        <end position="66"/>
    </location>
</feature>
<feature type="repeat" description="TPR" evidence="3">
    <location>
        <begin position="188"/>
        <end position="221"/>
    </location>
</feature>
<dbReference type="Gene3D" id="1.25.40.10">
    <property type="entry name" value="Tetratricopeptide repeat domain"/>
    <property type="match status" value="1"/>
</dbReference>
<sequence length="240" mass="26683">MDGRGLGDRASSSCSSGLRGCSCSRVRPWNMYTLPNSPELREDIPAGEASGGGSSRGRQNSPSPYRNPFVWGTTITHKMVLPWKSAEDWCRKGRAYGERGQYDRAIECYDRALKLNANAANAWYHKGRVLNTACRYLEAAECFDQGIRIDPDCARLWAARGQVLYHLQHYQEAAGYCGQAVKLAPGCADAWLIRGHAFRNLGRTTDALACYDRVVTIEPGRTEAWLARGTVLAVDRRYDA</sequence>
<gene>
    <name evidence="5" type="ORF">HQQ74_11095</name>
</gene>
<dbReference type="InterPro" id="IPR019734">
    <property type="entry name" value="TPR_rpt"/>
</dbReference>
<evidence type="ECO:0000313" key="6">
    <source>
        <dbReference type="Proteomes" id="UP000737555"/>
    </source>
</evidence>
<comment type="caution">
    <text evidence="5">The sequence shown here is derived from an EMBL/GenBank/DDBJ whole genome shotgun (WGS) entry which is preliminary data.</text>
</comment>
<evidence type="ECO:0000256" key="2">
    <source>
        <dbReference type="ARBA" id="ARBA00022803"/>
    </source>
</evidence>
<feature type="region of interest" description="Disordered" evidence="4">
    <location>
        <begin position="1"/>
        <end position="20"/>
    </location>
</feature>
<dbReference type="PANTHER" id="PTHR44943">
    <property type="entry name" value="CELLULOSE SYNTHASE OPERON PROTEIN C"/>
    <property type="match status" value="1"/>
</dbReference>
<evidence type="ECO:0000256" key="1">
    <source>
        <dbReference type="ARBA" id="ARBA00022737"/>
    </source>
</evidence>
<feature type="compositionally biased region" description="Low complexity" evidence="4">
    <location>
        <begin position="8"/>
        <end position="20"/>
    </location>
</feature>
<proteinExistence type="predicted"/>
<protein>
    <submittedName>
        <fullName evidence="5">Tetratricopeptide repeat protein</fullName>
    </submittedName>
</protein>
<evidence type="ECO:0000256" key="4">
    <source>
        <dbReference type="SAM" id="MobiDB-lite"/>
    </source>
</evidence>
<dbReference type="Pfam" id="PF13432">
    <property type="entry name" value="TPR_16"/>
    <property type="match status" value="2"/>
</dbReference>
<reference evidence="5" key="1">
    <citation type="submission" date="2020-05" db="EMBL/GenBank/DDBJ databases">
        <title>The first insight into the ecology of ammonia-tolerant syntrophic propionate oxidizing bacteria.</title>
        <authorList>
            <person name="Singh A."/>
            <person name="Schnurer A."/>
            <person name="Westerholm M."/>
        </authorList>
    </citation>
    <scope>NUCLEOTIDE SEQUENCE</scope>
    <source>
        <strain evidence="5">MAG54</strain>
    </source>
</reference>
<name>A0A8T7H935_9EURY</name>
<accession>A0A8T7H935</accession>
<organism evidence="5 6">
    <name type="scientific">Methanoculleus bourgensis</name>
    <dbReference type="NCBI Taxonomy" id="83986"/>
    <lineage>
        <taxon>Archaea</taxon>
        <taxon>Methanobacteriati</taxon>
        <taxon>Methanobacteriota</taxon>
        <taxon>Stenosarchaea group</taxon>
        <taxon>Methanomicrobia</taxon>
        <taxon>Methanomicrobiales</taxon>
        <taxon>Methanomicrobiaceae</taxon>
        <taxon>Methanoculleus</taxon>
    </lineage>
</organism>
<dbReference type="AlphaFoldDB" id="A0A8T7H935"/>
<feature type="non-terminal residue" evidence="5">
    <location>
        <position position="240"/>
    </location>
</feature>
<feature type="repeat" description="TPR" evidence="3">
    <location>
        <begin position="86"/>
        <end position="119"/>
    </location>
</feature>
<feature type="repeat" description="TPR" evidence="3">
    <location>
        <begin position="120"/>
        <end position="153"/>
    </location>
</feature>
<evidence type="ECO:0000313" key="5">
    <source>
        <dbReference type="EMBL" id="NQS79219.1"/>
    </source>
</evidence>
<dbReference type="PROSITE" id="PS50293">
    <property type="entry name" value="TPR_REGION"/>
    <property type="match status" value="1"/>
</dbReference>
<evidence type="ECO:0000256" key="3">
    <source>
        <dbReference type="PROSITE-ProRule" id="PRU00339"/>
    </source>
</evidence>